<dbReference type="RefSeq" id="WP_259037645.1">
    <property type="nucleotide sequence ID" value="NZ_JAJISC010000010.1"/>
</dbReference>
<evidence type="ECO:0000256" key="1">
    <source>
        <dbReference type="ARBA" id="ARBA00004651"/>
    </source>
</evidence>
<dbReference type="Pfam" id="PF06271">
    <property type="entry name" value="RDD"/>
    <property type="match status" value="1"/>
</dbReference>
<evidence type="ECO:0000259" key="7">
    <source>
        <dbReference type="Pfam" id="PF06271"/>
    </source>
</evidence>
<feature type="transmembrane region" description="Helical" evidence="6">
    <location>
        <begin position="122"/>
        <end position="143"/>
    </location>
</feature>
<feature type="transmembrane region" description="Helical" evidence="6">
    <location>
        <begin position="174"/>
        <end position="195"/>
    </location>
</feature>
<protein>
    <submittedName>
        <fullName evidence="8">RDD family protein</fullName>
    </submittedName>
</protein>
<organism evidence="8 9">
    <name type="scientific">Halomonas dongshanensis</name>
    <dbReference type="NCBI Taxonomy" id="2890835"/>
    <lineage>
        <taxon>Bacteria</taxon>
        <taxon>Pseudomonadati</taxon>
        <taxon>Pseudomonadota</taxon>
        <taxon>Gammaproteobacteria</taxon>
        <taxon>Oceanospirillales</taxon>
        <taxon>Halomonadaceae</taxon>
        <taxon>Halomonas</taxon>
    </lineage>
</organism>
<keyword evidence="4 6" id="KW-1133">Transmembrane helix</keyword>
<name>A0ABT2EHP2_9GAMM</name>
<feature type="domain" description="RDD" evidence="7">
    <location>
        <begin position="11"/>
        <end position="157"/>
    </location>
</feature>
<evidence type="ECO:0000313" key="9">
    <source>
        <dbReference type="Proteomes" id="UP001165542"/>
    </source>
</evidence>
<evidence type="ECO:0000256" key="4">
    <source>
        <dbReference type="ARBA" id="ARBA00022989"/>
    </source>
</evidence>
<dbReference type="Proteomes" id="UP001165542">
    <property type="component" value="Unassembled WGS sequence"/>
</dbReference>
<feature type="transmembrane region" description="Helical" evidence="6">
    <location>
        <begin position="48"/>
        <end position="68"/>
    </location>
</feature>
<evidence type="ECO:0000256" key="2">
    <source>
        <dbReference type="ARBA" id="ARBA00022475"/>
    </source>
</evidence>
<dbReference type="InterPro" id="IPR051791">
    <property type="entry name" value="Pra-immunoreactive"/>
</dbReference>
<keyword evidence="3 6" id="KW-0812">Transmembrane</keyword>
<dbReference type="PANTHER" id="PTHR36115">
    <property type="entry name" value="PROLINE-RICH ANTIGEN HOMOLOG-RELATED"/>
    <property type="match status" value="1"/>
</dbReference>
<sequence>MTEEVELKWISGFWRRIGALFIDTLILGVAGLALGLFLESLFVQMGGWGRLVGFSIALIYFGVMNSSISGGQTIGKKTLKIRVVDSNNSPINLGKSILRYFILAIPFSLNGAQFSNEAMLSLLMYPLSLIIFGGLFSILYLYIFNRITRQSLHDLAVGSYVVNTNVEKQATGKVWNVHLIIVALLFLAAAVVPAFTSQLAQSEQFKGMLSVQSALSNDQSVAYATISTGSSTFSSTNEGAKTTTYVSSQVFLKTNNVSDAELARRLAIIVVANYPEALQKDTVHINLTYGYDIGIASSWSNHAHNFNPLELQSAE</sequence>
<evidence type="ECO:0000256" key="6">
    <source>
        <dbReference type="SAM" id="Phobius"/>
    </source>
</evidence>
<evidence type="ECO:0000256" key="3">
    <source>
        <dbReference type="ARBA" id="ARBA00022692"/>
    </source>
</evidence>
<accession>A0ABT2EHP2</accession>
<gene>
    <name evidence="8" type="ORF">LLY24_17685</name>
</gene>
<evidence type="ECO:0000313" key="8">
    <source>
        <dbReference type="EMBL" id="MCS2611147.1"/>
    </source>
</evidence>
<evidence type="ECO:0000256" key="5">
    <source>
        <dbReference type="ARBA" id="ARBA00023136"/>
    </source>
</evidence>
<keyword evidence="9" id="KW-1185">Reference proteome</keyword>
<keyword evidence="2" id="KW-1003">Cell membrane</keyword>
<feature type="transmembrane region" description="Helical" evidence="6">
    <location>
        <begin position="97"/>
        <end position="116"/>
    </location>
</feature>
<reference evidence="8" key="1">
    <citation type="submission" date="2021-11" db="EMBL/GenBank/DDBJ databases">
        <title>Halomonas sp., isolated from a coastal aquaculture zone in Dongshan Bay.</title>
        <authorList>
            <person name="Lin W."/>
        </authorList>
    </citation>
    <scope>NUCLEOTIDE SEQUENCE</scope>
    <source>
        <strain evidence="8">Yzlin-01</strain>
    </source>
</reference>
<dbReference type="InterPro" id="IPR010432">
    <property type="entry name" value="RDD"/>
</dbReference>
<comment type="caution">
    <text evidence="8">The sequence shown here is derived from an EMBL/GenBank/DDBJ whole genome shotgun (WGS) entry which is preliminary data.</text>
</comment>
<dbReference type="EMBL" id="JAJISC010000010">
    <property type="protein sequence ID" value="MCS2611147.1"/>
    <property type="molecule type" value="Genomic_DNA"/>
</dbReference>
<comment type="subcellular location">
    <subcellularLocation>
        <location evidence="1">Cell membrane</location>
        <topology evidence="1">Multi-pass membrane protein</topology>
    </subcellularLocation>
</comment>
<keyword evidence="5 6" id="KW-0472">Membrane</keyword>
<proteinExistence type="predicted"/>
<feature type="transmembrane region" description="Helical" evidence="6">
    <location>
        <begin position="20"/>
        <end position="42"/>
    </location>
</feature>